<protein>
    <submittedName>
        <fullName evidence="2">Uncharacterized protein</fullName>
    </submittedName>
</protein>
<feature type="compositionally biased region" description="Polar residues" evidence="1">
    <location>
        <begin position="14"/>
        <end position="24"/>
    </location>
</feature>
<evidence type="ECO:0000313" key="3">
    <source>
        <dbReference type="Proteomes" id="UP001301731"/>
    </source>
</evidence>
<sequence>MKPGTDGHHWTPGQRESNSYSNAGPSEAMVGRQHYGDENGQTNYQYATIAG</sequence>
<proteinExistence type="predicted"/>
<feature type="region of interest" description="Disordered" evidence="1">
    <location>
        <begin position="1"/>
        <end position="51"/>
    </location>
</feature>
<evidence type="ECO:0000256" key="1">
    <source>
        <dbReference type="SAM" id="MobiDB-lite"/>
    </source>
</evidence>
<evidence type="ECO:0000313" key="2">
    <source>
        <dbReference type="EMBL" id="WOX19905.1"/>
    </source>
</evidence>
<feature type="compositionally biased region" description="Polar residues" evidence="1">
    <location>
        <begin position="39"/>
        <end position="51"/>
    </location>
</feature>
<accession>A0ABZ0LKX5</accession>
<dbReference type="Proteomes" id="UP001301731">
    <property type="component" value="Chromosome"/>
</dbReference>
<dbReference type="RefSeq" id="WP_318099968.1">
    <property type="nucleotide sequence ID" value="NZ_CP137573.1"/>
</dbReference>
<organism evidence="2 3">
    <name type="scientific">Streptomyces solicathayae</name>
    <dbReference type="NCBI Taxonomy" id="3081768"/>
    <lineage>
        <taxon>Bacteria</taxon>
        <taxon>Bacillati</taxon>
        <taxon>Actinomycetota</taxon>
        <taxon>Actinomycetes</taxon>
        <taxon>Kitasatosporales</taxon>
        <taxon>Streptomycetaceae</taxon>
        <taxon>Streptomyces</taxon>
    </lineage>
</organism>
<dbReference type="EMBL" id="CP137573">
    <property type="protein sequence ID" value="WOX19905.1"/>
    <property type="molecule type" value="Genomic_DNA"/>
</dbReference>
<gene>
    <name evidence="2" type="ORF">R2D22_00155</name>
</gene>
<reference evidence="2 3" key="1">
    <citation type="submission" date="2023-10" db="EMBL/GenBank/DDBJ databases">
        <title>The genome sequence of Streptomyces sp. HUAS YS2.</title>
        <authorList>
            <person name="Mo P."/>
        </authorList>
    </citation>
    <scope>NUCLEOTIDE SEQUENCE [LARGE SCALE GENOMIC DNA]</scope>
    <source>
        <strain evidence="2 3">HUAS YS2</strain>
    </source>
</reference>
<name>A0ABZ0LKX5_9ACTN</name>
<keyword evidence="3" id="KW-1185">Reference proteome</keyword>